<proteinExistence type="predicted"/>
<feature type="signal peptide" evidence="4">
    <location>
        <begin position="1"/>
        <end position="22"/>
    </location>
</feature>
<feature type="compositionally biased region" description="Pro residues" evidence="2">
    <location>
        <begin position="184"/>
        <end position="200"/>
    </location>
</feature>
<feature type="compositionally biased region" description="Low complexity" evidence="2">
    <location>
        <begin position="534"/>
        <end position="545"/>
    </location>
</feature>
<feature type="compositionally biased region" description="Pro residues" evidence="2">
    <location>
        <begin position="291"/>
        <end position="300"/>
    </location>
</feature>
<keyword evidence="7" id="KW-1185">Reference proteome</keyword>
<evidence type="ECO:0000256" key="2">
    <source>
        <dbReference type="SAM" id="MobiDB-lite"/>
    </source>
</evidence>
<gene>
    <name evidence="6" type="ORF">SAMN02745674_00520</name>
</gene>
<evidence type="ECO:0000313" key="6">
    <source>
        <dbReference type="EMBL" id="SJZ68716.1"/>
    </source>
</evidence>
<feature type="region of interest" description="Disordered" evidence="2">
    <location>
        <begin position="132"/>
        <end position="206"/>
    </location>
</feature>
<dbReference type="InterPro" id="IPR057840">
    <property type="entry name" value="FimV_N"/>
</dbReference>
<organism evidence="6 7">
    <name type="scientific">Lysobacter spongiicola DSM 21749</name>
    <dbReference type="NCBI Taxonomy" id="1122188"/>
    <lineage>
        <taxon>Bacteria</taxon>
        <taxon>Pseudomonadati</taxon>
        <taxon>Pseudomonadota</taxon>
        <taxon>Gammaproteobacteria</taxon>
        <taxon>Lysobacterales</taxon>
        <taxon>Lysobacteraceae</taxon>
        <taxon>Novilysobacter</taxon>
    </lineage>
</organism>
<keyword evidence="3" id="KW-0472">Membrane</keyword>
<feature type="compositionally biased region" description="Low complexity" evidence="2">
    <location>
        <begin position="568"/>
        <end position="582"/>
    </location>
</feature>
<dbReference type="Pfam" id="PF25800">
    <property type="entry name" value="FimV_N"/>
    <property type="match status" value="1"/>
</dbReference>
<keyword evidence="3" id="KW-0812">Transmembrane</keyword>
<feature type="transmembrane region" description="Helical" evidence="3">
    <location>
        <begin position="423"/>
        <end position="441"/>
    </location>
</feature>
<dbReference type="NCBIfam" id="TIGR03504">
    <property type="entry name" value="FimV_Cterm"/>
    <property type="match status" value="1"/>
</dbReference>
<keyword evidence="1" id="KW-0175">Coiled coil</keyword>
<dbReference type="EMBL" id="FUXP01000001">
    <property type="protein sequence ID" value="SJZ68716.1"/>
    <property type="molecule type" value="Genomic_DNA"/>
</dbReference>
<keyword evidence="4" id="KW-0732">Signal</keyword>
<keyword evidence="3" id="KW-1133">Transmembrane helix</keyword>
<feature type="coiled-coil region" evidence="1">
    <location>
        <begin position="354"/>
        <end position="391"/>
    </location>
</feature>
<evidence type="ECO:0000256" key="3">
    <source>
        <dbReference type="SAM" id="Phobius"/>
    </source>
</evidence>
<reference evidence="6 7" key="1">
    <citation type="submission" date="2017-02" db="EMBL/GenBank/DDBJ databases">
        <authorList>
            <person name="Peterson S.W."/>
        </authorList>
    </citation>
    <scope>NUCLEOTIDE SEQUENCE [LARGE SCALE GENOMIC DNA]</scope>
    <source>
        <strain evidence="6 7">DSM 21749</strain>
    </source>
</reference>
<feature type="compositionally biased region" description="Basic and acidic residues" evidence="2">
    <location>
        <begin position="519"/>
        <end position="530"/>
    </location>
</feature>
<feature type="chain" id="PRO_5012684870" evidence="4">
    <location>
        <begin position="23"/>
        <end position="629"/>
    </location>
</feature>
<feature type="region of interest" description="Disordered" evidence="2">
    <location>
        <begin position="285"/>
        <end position="321"/>
    </location>
</feature>
<feature type="region of interest" description="Disordered" evidence="2">
    <location>
        <begin position="468"/>
        <end position="583"/>
    </location>
</feature>
<dbReference type="STRING" id="1122188.SAMN02745674_00520"/>
<feature type="compositionally biased region" description="Low complexity" evidence="2">
    <location>
        <begin position="482"/>
        <end position="496"/>
    </location>
</feature>
<evidence type="ECO:0000256" key="1">
    <source>
        <dbReference type="SAM" id="Coils"/>
    </source>
</evidence>
<evidence type="ECO:0000256" key="4">
    <source>
        <dbReference type="SAM" id="SignalP"/>
    </source>
</evidence>
<evidence type="ECO:0000259" key="5">
    <source>
        <dbReference type="Pfam" id="PF25800"/>
    </source>
</evidence>
<dbReference type="InterPro" id="IPR020012">
    <property type="entry name" value="LysM_FimV"/>
</dbReference>
<dbReference type="OrthoDB" id="5298707at2"/>
<name>A0A1T4MPH2_9GAMM</name>
<dbReference type="RefSeq" id="WP_143814090.1">
    <property type="nucleotide sequence ID" value="NZ_FUXP01000001.1"/>
</dbReference>
<dbReference type="InterPro" id="IPR038440">
    <property type="entry name" value="FimV_C_sf"/>
</dbReference>
<feature type="domain" description="FimV N-terminal" evidence="5">
    <location>
        <begin position="23"/>
        <end position="131"/>
    </location>
</feature>
<sequence>MKHYMRTALAAALALASGSAAALGLGQIELKSRLGQPLVAEIPIVSEDPSELEQLRAGLASPATFARIGLQPPEGVVANLSFTQALDNRGNPVIRVTSSEPIQQPLLTFLIEVDWGQGRLVREYSALLDTPTTVSAPAQPPVEAPVVSAPNTIVRDPQPEPEPLAEEGAGADAAAPDGDSAIAPEPPPPAAAPVPAPAPAGRPDRYGAVQAGETLSVIAATLDFDANLDQAMIALLNANPDAFIDGNVNLLKQGVVLRIPEQAEVQAIEAARAMAQVREQTRTWREARQPVPQPALPDAPAPDAVAGETSASPAGAGASAAEGRLEIVPPGASQATEAGAQSGIDAGGEGDMVRQELQQTRETLAARDAELEEMKSRVAELEALQADQQKLLEMRDNELAAVQQNLSTDPAVNDAARAAGGPWLVGGILLVVLALLGGWFLRRRSAARAPVFRAPDPARRESPLAAAFPDHGAKAPAPVNEQAAAGQPAQPVQQAHVVHDRPGVGRGDTPQAAAAAQSARDETHDAHAGESRQPAAPAAPAWHAGAGAGAGVAGTAMDDDAGGKARPEPAAAAEMPADQEAPGSERLELARAYLDLGDHESARQLLGEVVVHGAPADRQQAERMLRDIG</sequence>
<dbReference type="InterPro" id="IPR020011">
    <property type="entry name" value="FimV_C"/>
</dbReference>
<feature type="compositionally biased region" description="Low complexity" evidence="2">
    <location>
        <begin position="166"/>
        <end position="183"/>
    </location>
</feature>
<dbReference type="NCBIfam" id="TIGR03505">
    <property type="entry name" value="FimV_core"/>
    <property type="match status" value="1"/>
</dbReference>
<dbReference type="Gene3D" id="1.20.58.2200">
    <property type="match status" value="1"/>
</dbReference>
<protein>
    <submittedName>
        <fullName evidence="6">Pilus assembly protein FimV</fullName>
    </submittedName>
</protein>
<dbReference type="Proteomes" id="UP000190061">
    <property type="component" value="Unassembled WGS sequence"/>
</dbReference>
<feature type="compositionally biased region" description="Low complexity" evidence="2">
    <location>
        <begin position="301"/>
        <end position="321"/>
    </location>
</feature>
<accession>A0A1T4MPH2</accession>
<evidence type="ECO:0000313" key="7">
    <source>
        <dbReference type="Proteomes" id="UP000190061"/>
    </source>
</evidence>
<dbReference type="AlphaFoldDB" id="A0A1T4MPH2"/>